<dbReference type="InterPro" id="IPR029071">
    <property type="entry name" value="Ubiquitin-like_domsf"/>
</dbReference>
<protein>
    <recommendedName>
        <fullName evidence="2">Moesin/ezrin/radixin homolog 1</fullName>
    </recommendedName>
</protein>
<dbReference type="RefSeq" id="NP_001338849.1">
    <property type="nucleotide sequence ID" value="NM_001351892.5"/>
</dbReference>
<dbReference type="FunFam" id="3.10.20.90:FF:000040">
    <property type="entry name" value="FERM, RhoGEF and pleckstrin domain-containing protein"/>
    <property type="match status" value="1"/>
</dbReference>
<reference evidence="10 11" key="1">
    <citation type="journal article" date="1998" name="Science">
        <title>Genome sequence of the nematode C. elegans: a platform for investigating biology.</title>
        <authorList>
            <consortium name="The C. elegans sequencing consortium"/>
            <person name="Sulson J.E."/>
            <person name="Waterston R."/>
        </authorList>
    </citation>
    <scope>NUCLEOTIDE SEQUENCE [LARGE SCALE GENOMIC DNA]</scope>
    <source>
        <strain evidence="10 11">Bristol N2</strain>
    </source>
</reference>
<accession>A0A1X7RBN3</accession>
<dbReference type="SUPFAM" id="SSF48065">
    <property type="entry name" value="DBL homology domain (DH-domain)"/>
    <property type="match status" value="1"/>
</dbReference>
<dbReference type="InterPro" id="IPR018979">
    <property type="entry name" value="FERM_N"/>
</dbReference>
<evidence type="ECO:0000256" key="1">
    <source>
        <dbReference type="ARBA" id="ARBA00004536"/>
    </source>
</evidence>
<dbReference type="Pfam" id="PF00621">
    <property type="entry name" value="RhoGEF"/>
    <property type="match status" value="1"/>
</dbReference>
<dbReference type="Pfam" id="PF09379">
    <property type="entry name" value="FERM_N"/>
    <property type="match status" value="1"/>
</dbReference>
<dbReference type="InterPro" id="IPR000798">
    <property type="entry name" value="Ez/rad/moesin-like"/>
</dbReference>
<dbReference type="Pfam" id="PF00169">
    <property type="entry name" value="PH"/>
    <property type="match status" value="1"/>
</dbReference>
<dbReference type="InterPro" id="IPR035963">
    <property type="entry name" value="FERM_2"/>
</dbReference>
<dbReference type="PRINTS" id="PR00935">
    <property type="entry name" value="BAND41"/>
</dbReference>
<sequence>MARLDYAYARSDMSNIPRGVGAPPPPGMNSSKRGRLVCIKVRMLDDTVAVFHLGHKAIGQTLLDEVCRHLNLLECDYFGLSFIDINGNHCWLDREKTILRQITNGSTDAKFYFVVKFYTPNPIDLEEEYTRYLFTMQIKRDLALGELHCSDNTASLLSAYLVQSECGDFSSEDYPDATYLSHTRFVPNQTLEFQKKVMDNHRNFIGMTPGESDLAMLEVARRCDFYGVKLHAAKDIDGNDAALSVMHLGIKVFRQLQLDTTFSWARIRKLSFKRKKLLVKLHPDSYQYLKETVEFSFETRDECKNFWKKCVEHHAFFRCVQAEEPKKETRFFISKGSSFRYHGRTQKQLIDYVREHHKRREPFTRPLRSAASTRKGTYSSTYGLVTDRPTKHRNGSVYEPNQTDPYNKHQNTHSSMPHIAHISSQPADHSFSDIQEPLYQSVNKKKDVIVGINSTFSSETICTSEPILKVNKKPRKRMSRSANDTSELNKYNSSDSGGLSIGDPTAGSNDSLRLMKRDHSSDYQLRHDYAVMRTSQSTASVGTPSKEIEMSLENDVDNYPPSCSSEYYITRKDFGKPEPQLANVLKEFYWKELVYSKDMRLINESFFNKIKDDVVDCRFLKELFGSLKELPPIHQPLIDALRESSNEPEDSKAAMVAPVLLATVHNLTPLYQSLVQNFPIYVSALDQLYRSKIPFRTIMSKFESSKECYTQVNWILLKILNRLINWQPVLARVIEIQLSECGNDTETTAFGVAMDKIIEFAKKTKATRQSLEEYIHVLQVERDTGLVGILTHPNRKILRVGFVLRSARRAPCCRIMVLCSDRILFGHRGVNLDGNFFTVHAEFKLKGMMIDEGDTYKVMDGENNVITLHNADISIVFAAPDRASWIEDITEAIKNAARAKIDLPSLVMEKKEENDIDMTKVLLPEESPVSKMSPLQICWYRKCSFGRKDVNKMITNTMCGYLKRKLRNSSGWQDLWVVMCCHTLYFYRNHNEREPLAHLSLMDYGVGLPTVADKIDNHENCFKLFYGSHTYFFRTDSYYFFERWVDSIFQAAISRDSLDVVTALALRI</sequence>
<dbReference type="PANTHER" id="PTHR45858:SF5">
    <property type="entry name" value="MOESIN_EZRIN_RADIXIN HOMOLOG 1"/>
    <property type="match status" value="1"/>
</dbReference>
<dbReference type="CDD" id="cd13235">
    <property type="entry name" value="PH2_FARP1-like"/>
    <property type="match status" value="1"/>
</dbReference>
<feature type="region of interest" description="Disordered" evidence="6">
    <location>
        <begin position="472"/>
        <end position="512"/>
    </location>
</feature>
<dbReference type="PANTHER" id="PTHR45858">
    <property type="entry name" value="FERM DOMAIN CONTAINING PROTEIN"/>
    <property type="match status" value="1"/>
</dbReference>
<dbReference type="PROSITE" id="PS50010">
    <property type="entry name" value="DH_2"/>
    <property type="match status" value="1"/>
</dbReference>
<feature type="region of interest" description="Disordered" evidence="6">
    <location>
        <begin position="379"/>
        <end position="414"/>
    </location>
</feature>
<dbReference type="AlphaFoldDB" id="A0A1X7RBN3"/>
<feature type="domain" description="DH" evidence="8">
    <location>
        <begin position="580"/>
        <end position="767"/>
    </location>
</feature>
<evidence type="ECO:0000259" key="8">
    <source>
        <dbReference type="PROSITE" id="PS50010"/>
    </source>
</evidence>
<dbReference type="PROSITE" id="PS50003">
    <property type="entry name" value="PH_DOMAIN"/>
    <property type="match status" value="1"/>
</dbReference>
<dbReference type="PRINTS" id="PR00661">
    <property type="entry name" value="ERMFAMILY"/>
</dbReference>
<dbReference type="InterPro" id="IPR041788">
    <property type="entry name" value="FARP1/FARP2/FRMD7_FERM_C"/>
</dbReference>
<evidence type="ECO:0000259" key="7">
    <source>
        <dbReference type="PROSITE" id="PS50003"/>
    </source>
</evidence>
<keyword evidence="11" id="KW-1185">Reference proteome</keyword>
<dbReference type="Gene3D" id="1.20.80.10">
    <property type="match status" value="1"/>
</dbReference>
<feature type="compositionally biased region" description="Polar residues" evidence="6">
    <location>
        <begin position="399"/>
        <end position="414"/>
    </location>
</feature>
<evidence type="ECO:0000259" key="9">
    <source>
        <dbReference type="PROSITE" id="PS50057"/>
    </source>
</evidence>
<dbReference type="InterPro" id="IPR000299">
    <property type="entry name" value="FERM_domain"/>
</dbReference>
<dbReference type="Pfam" id="PF00373">
    <property type="entry name" value="FERM_M"/>
    <property type="match status" value="1"/>
</dbReference>
<dbReference type="CDD" id="cd14473">
    <property type="entry name" value="FERM_B-lobe"/>
    <property type="match status" value="1"/>
</dbReference>
<comment type="subcellular location">
    <subcellularLocation>
        <location evidence="1">Cell junction</location>
        <location evidence="1">Adherens junction</location>
    </subcellularLocation>
    <subcellularLocation>
        <location evidence="5">Cell projection</location>
        <location evidence="5">Rhabdomere</location>
    </subcellularLocation>
</comment>
<evidence type="ECO:0000256" key="3">
    <source>
        <dbReference type="ARBA" id="ARBA00022658"/>
    </source>
</evidence>
<dbReference type="SMART" id="SM00233">
    <property type="entry name" value="PH"/>
    <property type="match status" value="2"/>
</dbReference>
<dbReference type="SMART" id="SM01195">
    <property type="entry name" value="FA"/>
    <property type="match status" value="1"/>
</dbReference>
<dbReference type="GO" id="GO:0005912">
    <property type="term" value="C:adherens junction"/>
    <property type="evidence" value="ECO:0007669"/>
    <property type="project" value="UniProtKB-SubCell"/>
</dbReference>
<dbReference type="GeneID" id="186110"/>
<name>A0A1X7RBN3_CAEEL</name>
<dbReference type="FunFam" id="2.30.29.30:FF:000002">
    <property type="entry name" value="Band 4.1-like protein 5 isoform 1"/>
    <property type="match status" value="1"/>
</dbReference>
<feature type="domain" description="PH" evidence="7">
    <location>
        <begin position="955"/>
        <end position="1053"/>
    </location>
</feature>
<evidence type="ECO:0000313" key="12">
    <source>
        <dbReference type="WormBase" id="H05G16.1b"/>
    </source>
</evidence>
<dbReference type="GO" id="GO:0008092">
    <property type="term" value="F:cytoskeletal protein binding"/>
    <property type="evidence" value="ECO:0007669"/>
    <property type="project" value="InterPro"/>
</dbReference>
<dbReference type="PROSITE" id="PS00660">
    <property type="entry name" value="FERM_1"/>
    <property type="match status" value="1"/>
</dbReference>
<evidence type="ECO:0000256" key="4">
    <source>
        <dbReference type="ARBA" id="ARBA00022737"/>
    </source>
</evidence>
<dbReference type="FunFam" id="1.20.80.10:FF:000005">
    <property type="entry name" value="FERM, RhoGEF and pleckstrin domain-containing protein 1"/>
    <property type="match status" value="1"/>
</dbReference>
<dbReference type="Pfam" id="PF08736">
    <property type="entry name" value="FA"/>
    <property type="match status" value="1"/>
</dbReference>
<gene>
    <name evidence="10 12" type="primary">frm-3</name>
    <name evidence="10" type="ORF">CELE_H05G16.1</name>
    <name evidence="12" type="ORF">H05G16.1</name>
</gene>
<dbReference type="AGR" id="WB:WBGene00001490"/>
<dbReference type="KEGG" id="cel:CELE_H05G16.1"/>
<dbReference type="SMART" id="SM00295">
    <property type="entry name" value="B41"/>
    <property type="match status" value="1"/>
</dbReference>
<dbReference type="Gene3D" id="3.10.20.90">
    <property type="entry name" value="Phosphatidylinositol 3-kinase Catalytic Subunit, Chain A, domain 1"/>
    <property type="match status" value="1"/>
</dbReference>
<organism evidence="10 11">
    <name type="scientific">Caenorhabditis elegans</name>
    <dbReference type="NCBI Taxonomy" id="6239"/>
    <lineage>
        <taxon>Eukaryota</taxon>
        <taxon>Metazoa</taxon>
        <taxon>Ecdysozoa</taxon>
        <taxon>Nematoda</taxon>
        <taxon>Chromadorea</taxon>
        <taxon>Rhabditida</taxon>
        <taxon>Rhabditina</taxon>
        <taxon>Rhabditomorpha</taxon>
        <taxon>Rhabditoidea</taxon>
        <taxon>Rhabditidae</taxon>
        <taxon>Peloderinae</taxon>
        <taxon>Caenorhabditis</taxon>
    </lineage>
</organism>
<dbReference type="CDD" id="cd13193">
    <property type="entry name" value="FERM_C_FARP1-like"/>
    <property type="match status" value="1"/>
</dbReference>
<feature type="compositionally biased region" description="Polar residues" evidence="6">
    <location>
        <begin position="480"/>
        <end position="497"/>
    </location>
</feature>
<dbReference type="SMART" id="SM01196">
    <property type="entry name" value="FERM_C"/>
    <property type="match status" value="1"/>
</dbReference>
<dbReference type="Proteomes" id="UP000001940">
    <property type="component" value="Chromosome X"/>
</dbReference>
<evidence type="ECO:0000256" key="2">
    <source>
        <dbReference type="ARBA" id="ARBA00022025"/>
    </source>
</evidence>
<dbReference type="InterPro" id="IPR014847">
    <property type="entry name" value="FA"/>
</dbReference>
<dbReference type="CDD" id="cd17098">
    <property type="entry name" value="FERM_F1_FARP1_like"/>
    <property type="match status" value="1"/>
</dbReference>
<dbReference type="OrthoDB" id="9990815at2759"/>
<evidence type="ECO:0000256" key="6">
    <source>
        <dbReference type="SAM" id="MobiDB-lite"/>
    </source>
</evidence>
<dbReference type="CTD" id="186110"/>
<dbReference type="GO" id="GO:0005085">
    <property type="term" value="F:guanyl-nucleotide exchange factor activity"/>
    <property type="evidence" value="ECO:0007669"/>
    <property type="project" value="UniProtKB-KW"/>
</dbReference>
<dbReference type="SUPFAM" id="SSF50729">
    <property type="entry name" value="PH domain-like"/>
    <property type="match status" value="2"/>
</dbReference>
<dbReference type="PROSITE" id="PS50057">
    <property type="entry name" value="FERM_3"/>
    <property type="match status" value="1"/>
</dbReference>
<dbReference type="InterPro" id="IPR001849">
    <property type="entry name" value="PH_domain"/>
</dbReference>
<dbReference type="SUPFAM" id="SSF47031">
    <property type="entry name" value="Second domain of FERM"/>
    <property type="match status" value="1"/>
</dbReference>
<dbReference type="InterPro" id="IPR014352">
    <property type="entry name" value="FERM/acyl-CoA-bd_prot_sf"/>
</dbReference>
<dbReference type="FunFam" id="2.30.29.30:FF:000046">
    <property type="entry name" value="FERM, RhoGEF and pleckstrin domain-containing protein 1"/>
    <property type="match status" value="1"/>
</dbReference>
<dbReference type="Gene3D" id="1.20.900.10">
    <property type="entry name" value="Dbl homology (DH) domain"/>
    <property type="match status" value="1"/>
</dbReference>
<dbReference type="InterPro" id="IPR019747">
    <property type="entry name" value="FERM_CS"/>
</dbReference>
<dbReference type="SMR" id="A0A1X7RBN3"/>
<dbReference type="SUPFAM" id="SSF54236">
    <property type="entry name" value="Ubiquitin-like"/>
    <property type="match status" value="1"/>
</dbReference>
<dbReference type="InterPro" id="IPR019748">
    <property type="entry name" value="FERM_central"/>
</dbReference>
<dbReference type="ExpressionAtlas" id="A0A1X7RBN3">
    <property type="expression patterns" value="baseline and differential"/>
</dbReference>
<dbReference type="Pfam" id="PF09380">
    <property type="entry name" value="FERM_C"/>
    <property type="match status" value="1"/>
</dbReference>
<keyword evidence="3" id="KW-0344">Guanine-nucleotide releasing factor</keyword>
<proteinExistence type="predicted"/>
<dbReference type="Gene3D" id="2.30.29.30">
    <property type="entry name" value="Pleckstrin-homology domain (PH domain)/Phosphotyrosine-binding domain (PTB)"/>
    <property type="match status" value="3"/>
</dbReference>
<dbReference type="InterPro" id="IPR019749">
    <property type="entry name" value="Band_41_domain"/>
</dbReference>
<dbReference type="WormBase" id="H05G16.1b">
    <property type="protein sequence ID" value="CE52019"/>
    <property type="gene ID" value="WBGene00001490"/>
    <property type="gene designation" value="frm-3"/>
</dbReference>
<dbReference type="InterPro" id="IPR000219">
    <property type="entry name" value="DH_dom"/>
</dbReference>
<keyword evidence="4" id="KW-0677">Repeat</keyword>
<dbReference type="InterPro" id="IPR035899">
    <property type="entry name" value="DBL_dom_sf"/>
</dbReference>
<dbReference type="Bgee" id="WBGene00001490">
    <property type="expression patterns" value="Expressed in pharyngeal muscle cell (C elegans) and 3 other cell types or tissues"/>
</dbReference>
<feature type="domain" description="FERM" evidence="9">
    <location>
        <begin position="37"/>
        <end position="321"/>
    </location>
</feature>
<dbReference type="InterPro" id="IPR018980">
    <property type="entry name" value="FERM_PH-like_C"/>
</dbReference>
<dbReference type="EMBL" id="BX284606">
    <property type="protein sequence ID" value="SMQ44701.1"/>
    <property type="molecule type" value="Genomic_DNA"/>
</dbReference>
<evidence type="ECO:0000313" key="11">
    <source>
        <dbReference type="Proteomes" id="UP000001940"/>
    </source>
</evidence>
<evidence type="ECO:0000256" key="5">
    <source>
        <dbReference type="ARBA" id="ARBA00043944"/>
    </source>
</evidence>
<dbReference type="InterPro" id="IPR051835">
    <property type="entry name" value="RAC1-GEF"/>
</dbReference>
<evidence type="ECO:0000313" key="10">
    <source>
        <dbReference type="EMBL" id="SMQ44701.1"/>
    </source>
</evidence>
<dbReference type="InterPro" id="IPR011993">
    <property type="entry name" value="PH-like_dom_sf"/>
</dbReference>